<dbReference type="Pfam" id="PF24809">
    <property type="entry name" value="DUF7708"/>
    <property type="match status" value="1"/>
</dbReference>
<evidence type="ECO:0000256" key="1">
    <source>
        <dbReference type="ARBA" id="ARBA00022737"/>
    </source>
</evidence>
<accession>A0A8K0SZX6</accession>
<name>A0A8K0SZX6_9HYPO</name>
<dbReference type="InterPro" id="IPR027417">
    <property type="entry name" value="P-loop_NTPase"/>
</dbReference>
<feature type="domain" description="C2H2-type" evidence="3">
    <location>
        <begin position="875"/>
        <end position="901"/>
    </location>
</feature>
<evidence type="ECO:0000256" key="2">
    <source>
        <dbReference type="SAM" id="Coils"/>
    </source>
</evidence>
<sequence>MPAPAVSASARHTISCAFKELEKTITPGDSRNFPSVTLHQVKLDVLKIEDELAARQSLRNMRRLAPLFQGLEHYAKVMDVLCNGTPFLSWAWAPVSLILRISSEHLEAFELIIKGYSRIAECLGRFSTLGNSFRSNKDFQQTLAVFYADILEFHKHAYQFVRRSSWKLFFITSWHRFQRRFDQIFENLQRHGELIDKEANAYNIAEAKQMRQEIRAWREECEEKFARAEKEQNKKQHDAIASWLKADESDQLKIFHTLLEEATKYPGTCDWVLRNRKMALALQSKPDIPLLRVEGAVGTGKSILASSIVNFAASAGSLILSHFCNYAYPSSTRYDFILRSLLLQLVRSDEQLASHVYESYVLGKKSPGLPVLESLLKLLLSSVSRAPQKASYAWVIIDGLHECEPLVQSKIFSLLGQVTSISSNSETSCKALLFCRFSNSATPKLRKSPLILLAEEKKYTSESIRRYSARRLESIYNRFEQMSLTMSDIKEIEDAITQKADGMFLYARLVLDYLSSNIFFSGEEIKRSVYELPASLSEFYSKIMTQILVRLDSRSVDRVKCTLGWIAFSKRPLRKTELLSAIAFSSGDPSVKNPAPQFLLDICATLIEERSDARLGFIHASVKEFLQSSSSNLVLVERDCLLQHGIATIACLLAGIEAFTNESPDHSVLLCVIKGLHSFHIYAKEFWTDYLLSLSPLDTESGSTASPLFALAQQLAVKLDQLSQRLIETPEPVYNFHFEDQAQTKLEDERIVALRSVLLKVIINRCLKARSFEQLEAELQQIEVRGQSVDHFATSPIPSPQEGVSLVLQGYQASIRYLLDQSDHPGVTAAEFESFKHQSRDTAYTCRIKGCIRASDGFEHQVQFYEHEILHVRRLKCTYSGCQYPPFVSSRALKTHIMRTHKTTTQRRSIRKIGTSSMPGIQENSVPDPDYQEQLRRLQAQNHPQSVRRQLEMDRQEDQPIYSWEEANLLWGGSVQQQYDQQKQQQQQLEQVQKNARQIFRRMLTPYSEKYGSEENVPPEIVKQLKTNSEQTAQKMVENSIQQRHQQQQKPEHEVLDPLHAAAWTGGDMMW</sequence>
<dbReference type="InterPro" id="IPR056125">
    <property type="entry name" value="DUF7708"/>
</dbReference>
<keyword evidence="2" id="KW-0175">Coiled coil</keyword>
<feature type="domain" description="C2H2-type" evidence="3">
    <location>
        <begin position="844"/>
        <end position="871"/>
    </location>
</feature>
<evidence type="ECO:0000313" key="5">
    <source>
        <dbReference type="Proteomes" id="UP000813444"/>
    </source>
</evidence>
<dbReference type="PANTHER" id="PTHR10039">
    <property type="entry name" value="AMELOGENIN"/>
    <property type="match status" value="1"/>
</dbReference>
<dbReference type="Pfam" id="PF24883">
    <property type="entry name" value="NPHP3_N"/>
    <property type="match status" value="1"/>
</dbReference>
<dbReference type="SUPFAM" id="SSF52540">
    <property type="entry name" value="P-loop containing nucleoside triphosphate hydrolases"/>
    <property type="match status" value="1"/>
</dbReference>
<dbReference type="PANTHER" id="PTHR10039:SF14">
    <property type="entry name" value="NACHT DOMAIN-CONTAINING PROTEIN"/>
    <property type="match status" value="1"/>
</dbReference>
<evidence type="ECO:0000313" key="4">
    <source>
        <dbReference type="EMBL" id="KAH7324989.1"/>
    </source>
</evidence>
<keyword evidence="5" id="KW-1185">Reference proteome</keyword>
<organism evidence="4 5">
    <name type="scientific">Stachybotrys elegans</name>
    <dbReference type="NCBI Taxonomy" id="80388"/>
    <lineage>
        <taxon>Eukaryota</taxon>
        <taxon>Fungi</taxon>
        <taxon>Dikarya</taxon>
        <taxon>Ascomycota</taxon>
        <taxon>Pezizomycotina</taxon>
        <taxon>Sordariomycetes</taxon>
        <taxon>Hypocreomycetidae</taxon>
        <taxon>Hypocreales</taxon>
        <taxon>Stachybotryaceae</taxon>
        <taxon>Stachybotrys</taxon>
    </lineage>
</organism>
<feature type="coiled-coil region" evidence="2">
    <location>
        <begin position="975"/>
        <end position="1002"/>
    </location>
</feature>
<dbReference type="EMBL" id="JAGPNK010000003">
    <property type="protein sequence ID" value="KAH7324989.1"/>
    <property type="molecule type" value="Genomic_DNA"/>
</dbReference>
<dbReference type="AlphaFoldDB" id="A0A8K0SZX6"/>
<dbReference type="SMART" id="SM00355">
    <property type="entry name" value="ZnF_C2H2"/>
    <property type="match status" value="2"/>
</dbReference>
<dbReference type="OrthoDB" id="7464126at2759"/>
<protein>
    <recommendedName>
        <fullName evidence="3">C2H2-type domain-containing protein</fullName>
    </recommendedName>
</protein>
<feature type="coiled-coil region" evidence="2">
    <location>
        <begin position="207"/>
        <end position="238"/>
    </location>
</feature>
<reference evidence="4" key="1">
    <citation type="journal article" date="2021" name="Nat. Commun.">
        <title>Genetic determinants of endophytism in the Arabidopsis root mycobiome.</title>
        <authorList>
            <person name="Mesny F."/>
            <person name="Miyauchi S."/>
            <person name="Thiergart T."/>
            <person name="Pickel B."/>
            <person name="Atanasova L."/>
            <person name="Karlsson M."/>
            <person name="Huettel B."/>
            <person name="Barry K.W."/>
            <person name="Haridas S."/>
            <person name="Chen C."/>
            <person name="Bauer D."/>
            <person name="Andreopoulos W."/>
            <person name="Pangilinan J."/>
            <person name="LaButti K."/>
            <person name="Riley R."/>
            <person name="Lipzen A."/>
            <person name="Clum A."/>
            <person name="Drula E."/>
            <person name="Henrissat B."/>
            <person name="Kohler A."/>
            <person name="Grigoriev I.V."/>
            <person name="Martin F.M."/>
            <person name="Hacquard S."/>
        </authorList>
    </citation>
    <scope>NUCLEOTIDE SEQUENCE</scope>
    <source>
        <strain evidence="4">MPI-CAGE-CH-0235</strain>
    </source>
</reference>
<comment type="caution">
    <text evidence="4">The sequence shown here is derived from an EMBL/GenBank/DDBJ whole genome shotgun (WGS) entry which is preliminary data.</text>
</comment>
<dbReference type="InterPro" id="IPR056884">
    <property type="entry name" value="NPHP3-like_N"/>
</dbReference>
<keyword evidence="1" id="KW-0677">Repeat</keyword>
<dbReference type="Proteomes" id="UP000813444">
    <property type="component" value="Unassembled WGS sequence"/>
</dbReference>
<evidence type="ECO:0000259" key="3">
    <source>
        <dbReference type="SMART" id="SM00355"/>
    </source>
</evidence>
<dbReference type="InterPro" id="IPR013087">
    <property type="entry name" value="Znf_C2H2_type"/>
</dbReference>
<gene>
    <name evidence="4" type="ORF">B0I35DRAFT_425369</name>
</gene>
<proteinExistence type="predicted"/>